<dbReference type="AlphaFoldDB" id="A0A9P4YNQ6"/>
<evidence type="ECO:0000256" key="6">
    <source>
        <dbReference type="SAM" id="MobiDB-lite"/>
    </source>
</evidence>
<evidence type="ECO:0000256" key="5">
    <source>
        <dbReference type="ARBA" id="ARBA00023242"/>
    </source>
</evidence>
<feature type="compositionally biased region" description="Basic and acidic residues" evidence="6">
    <location>
        <begin position="389"/>
        <end position="401"/>
    </location>
</feature>
<dbReference type="PROSITE" id="PS00036">
    <property type="entry name" value="BZIP_BASIC"/>
    <property type="match status" value="1"/>
</dbReference>
<feature type="region of interest" description="Disordered" evidence="6">
    <location>
        <begin position="206"/>
        <end position="247"/>
    </location>
</feature>
<feature type="region of interest" description="Disordered" evidence="6">
    <location>
        <begin position="389"/>
        <end position="479"/>
    </location>
</feature>
<dbReference type="PANTHER" id="PTHR13044:SF14">
    <property type="entry name" value="CRYPTOCEPHAL, ISOFORM A"/>
    <property type="match status" value="1"/>
</dbReference>
<protein>
    <recommendedName>
        <fullName evidence="7">BZIP domain-containing protein</fullName>
    </recommendedName>
</protein>
<gene>
    <name evidence="8" type="ORF">GMORB2_4779</name>
</gene>
<keyword evidence="3" id="KW-0238">DNA-binding</keyword>
<organism evidence="8 9">
    <name type="scientific">Geosmithia morbida</name>
    <dbReference type="NCBI Taxonomy" id="1094350"/>
    <lineage>
        <taxon>Eukaryota</taxon>
        <taxon>Fungi</taxon>
        <taxon>Dikarya</taxon>
        <taxon>Ascomycota</taxon>
        <taxon>Pezizomycotina</taxon>
        <taxon>Sordariomycetes</taxon>
        <taxon>Hypocreomycetidae</taxon>
        <taxon>Hypocreales</taxon>
        <taxon>Bionectriaceae</taxon>
        <taxon>Geosmithia</taxon>
    </lineage>
</organism>
<feature type="domain" description="BZIP" evidence="7">
    <location>
        <begin position="299"/>
        <end position="313"/>
    </location>
</feature>
<dbReference type="OrthoDB" id="2247093at2759"/>
<feature type="compositionally biased region" description="Low complexity" evidence="6">
    <location>
        <begin position="39"/>
        <end position="50"/>
    </location>
</feature>
<dbReference type="GO" id="GO:0005634">
    <property type="term" value="C:nucleus"/>
    <property type="evidence" value="ECO:0007669"/>
    <property type="project" value="UniProtKB-SubCell"/>
</dbReference>
<accession>A0A9P4YNQ6</accession>
<dbReference type="EMBL" id="JAANYQ010000027">
    <property type="protein sequence ID" value="KAF4119260.1"/>
    <property type="molecule type" value="Genomic_DNA"/>
</dbReference>
<feature type="region of interest" description="Disordered" evidence="6">
    <location>
        <begin position="32"/>
        <end position="59"/>
    </location>
</feature>
<dbReference type="InterPro" id="IPR004827">
    <property type="entry name" value="bZIP"/>
</dbReference>
<feature type="compositionally biased region" description="Basic and acidic residues" evidence="6">
    <location>
        <begin position="90"/>
        <end position="101"/>
    </location>
</feature>
<evidence type="ECO:0000313" key="9">
    <source>
        <dbReference type="Proteomes" id="UP000749293"/>
    </source>
</evidence>
<evidence type="ECO:0000313" key="8">
    <source>
        <dbReference type="EMBL" id="KAF4119260.1"/>
    </source>
</evidence>
<dbReference type="RefSeq" id="XP_035317912.1">
    <property type="nucleotide sequence ID" value="XM_035466753.1"/>
</dbReference>
<proteinExistence type="predicted"/>
<dbReference type="Proteomes" id="UP000749293">
    <property type="component" value="Unassembled WGS sequence"/>
</dbReference>
<keyword evidence="2" id="KW-0805">Transcription regulation</keyword>
<evidence type="ECO:0000256" key="4">
    <source>
        <dbReference type="ARBA" id="ARBA00023163"/>
    </source>
</evidence>
<evidence type="ECO:0000259" key="7">
    <source>
        <dbReference type="PROSITE" id="PS00036"/>
    </source>
</evidence>
<keyword evidence="5" id="KW-0539">Nucleus</keyword>
<comment type="subcellular location">
    <subcellularLocation>
        <location evidence="1">Nucleus</location>
    </subcellularLocation>
</comment>
<evidence type="ECO:0000256" key="2">
    <source>
        <dbReference type="ARBA" id="ARBA00023015"/>
    </source>
</evidence>
<sequence>MLIYLVPSCLVEALILDSPSSGLWQQACSGRGSPESIITDSVTTATSPASPGTPPTPNCPSAALALPSLRNEGLHRTPPGVGKAQCCSPVDRKVKGDRVSMSEKGAPPVPVTPSHTTAGAPPHRDQDSQSTGAARVVATQPSEGGNGHYHGPESIVHPAAPGGELHQPQQLPPSRVLGVANILNSAEQPRFLPAGGPHLADLHGRAALSPVHGPPRQHHPEGYGRPQLPPASSSAEGTPIGELGPPTWVEDAQQQRSGFGAAAGMAREGQQAFMTLPGSGAPIPIHVDYSQASKKADEKRQRNAKASTRHRRKRKAMQEESARQLQNLREQREEMELHAEEMTAQRDFYRDDRNRLRDIIRATPSIADLASGPPSPVFQQRIVHTSLREYSSEDSLMDRQRRPAQRPRLLEDRSETSVPPYGTPSAATSAAHTPVQGSTTGPTFEQDPRTGQWIPMQPRNYETGWATSQWKPGDGGPPR</sequence>
<evidence type="ECO:0000256" key="1">
    <source>
        <dbReference type="ARBA" id="ARBA00004123"/>
    </source>
</evidence>
<dbReference type="GeneID" id="55971007"/>
<evidence type="ECO:0000256" key="3">
    <source>
        <dbReference type="ARBA" id="ARBA00023125"/>
    </source>
</evidence>
<dbReference type="GO" id="GO:0000977">
    <property type="term" value="F:RNA polymerase II transcription regulatory region sequence-specific DNA binding"/>
    <property type="evidence" value="ECO:0007669"/>
    <property type="project" value="TreeGrafter"/>
</dbReference>
<feature type="region of interest" description="Disordered" evidence="6">
    <location>
        <begin position="290"/>
        <end position="322"/>
    </location>
</feature>
<feature type="region of interest" description="Disordered" evidence="6">
    <location>
        <begin position="76"/>
        <end position="148"/>
    </location>
</feature>
<dbReference type="PANTHER" id="PTHR13044">
    <property type="entry name" value="ACTIVATING TRANSCRIPTION FACTOR ATF 4/5"/>
    <property type="match status" value="1"/>
</dbReference>
<comment type="caution">
    <text evidence="8">The sequence shown here is derived from an EMBL/GenBank/DDBJ whole genome shotgun (WGS) entry which is preliminary data.</text>
</comment>
<keyword evidence="9" id="KW-1185">Reference proteome</keyword>
<name>A0A9P4YNQ6_9HYPO</name>
<keyword evidence="4" id="KW-0804">Transcription</keyword>
<reference evidence="8" key="1">
    <citation type="submission" date="2020-03" db="EMBL/GenBank/DDBJ databases">
        <title>Site-based positive gene gene selection in Geosmithia morbida across the United States reveals a broad range of putative effectors and factors for local host and environmental adapation.</title>
        <authorList>
            <person name="Onufrak A."/>
            <person name="Murdoch R.W."/>
            <person name="Gazis R."/>
            <person name="Huff M."/>
            <person name="Staton M."/>
            <person name="Klingeman W."/>
            <person name="Hadziabdic D."/>
        </authorList>
    </citation>
    <scope>NUCLEOTIDE SEQUENCE</scope>
    <source>
        <strain evidence="8">1262</strain>
    </source>
</reference>
<dbReference type="GO" id="GO:0001228">
    <property type="term" value="F:DNA-binding transcription activator activity, RNA polymerase II-specific"/>
    <property type="evidence" value="ECO:0007669"/>
    <property type="project" value="TreeGrafter"/>
</dbReference>
<feature type="compositionally biased region" description="Low complexity" evidence="6">
    <location>
        <begin position="423"/>
        <end position="434"/>
    </location>
</feature>